<dbReference type="PANTHER" id="PTHR30346">
    <property type="entry name" value="TRANSCRIPTIONAL DUAL REGULATOR HCAR-RELATED"/>
    <property type="match status" value="1"/>
</dbReference>
<dbReference type="EMBL" id="JAXBLV010000226">
    <property type="protein sequence ID" value="MDY3562974.1"/>
    <property type="molecule type" value="Genomic_DNA"/>
</dbReference>
<dbReference type="CDD" id="cd05466">
    <property type="entry name" value="PBP2_LTTR_substrate"/>
    <property type="match status" value="1"/>
</dbReference>
<proteinExistence type="inferred from homology"/>
<evidence type="ECO:0000259" key="5">
    <source>
        <dbReference type="PROSITE" id="PS50931"/>
    </source>
</evidence>
<dbReference type="Pfam" id="PF00126">
    <property type="entry name" value="HTH_1"/>
    <property type="match status" value="1"/>
</dbReference>
<evidence type="ECO:0000256" key="3">
    <source>
        <dbReference type="ARBA" id="ARBA00023125"/>
    </source>
</evidence>
<feature type="domain" description="HTH lysR-type" evidence="5">
    <location>
        <begin position="4"/>
        <end position="61"/>
    </location>
</feature>
<gene>
    <name evidence="6" type="ORF">R5W23_004457</name>
</gene>
<dbReference type="InterPro" id="IPR036388">
    <property type="entry name" value="WH-like_DNA-bd_sf"/>
</dbReference>
<comment type="caution">
    <text evidence="6">The sequence shown here is derived from an EMBL/GenBank/DDBJ whole genome shotgun (WGS) entry which is preliminary data.</text>
</comment>
<evidence type="ECO:0000256" key="2">
    <source>
        <dbReference type="ARBA" id="ARBA00023015"/>
    </source>
</evidence>
<sequence length="296" mass="32715">MSDVELEQLRHLVKVAEQENFTRAAELAGLSQSALSRSVARLEEELGQPIFERQSRKVALTDAGRLLLDRARIVLTMLDDVTAEIADNGRSGKVRVAAIPTIAPYFLPECLRSFHRLFPQAQLIVLEDTTEALLKKVTDGEVDIAIGALPIGTKYVEVEPLFEEELLLVTGREHPLAAKPSVCLADIAELPFVLLGEAHCLSDNVVSFCRQHSFHPVSVERTSQLSMVQELVALGHGVSLIPDMARARDTNPARVYRSLSGPPPTRTVAMITNPYRYHSQIVRKFAEHLRGLRAAS</sequence>
<dbReference type="InterPro" id="IPR000847">
    <property type="entry name" value="LysR_HTH_N"/>
</dbReference>
<dbReference type="SUPFAM" id="SSF46785">
    <property type="entry name" value="Winged helix' DNA-binding domain"/>
    <property type="match status" value="1"/>
</dbReference>
<accession>A0ABU5F651</accession>
<evidence type="ECO:0000256" key="4">
    <source>
        <dbReference type="ARBA" id="ARBA00023163"/>
    </source>
</evidence>
<dbReference type="SUPFAM" id="SSF53850">
    <property type="entry name" value="Periplasmic binding protein-like II"/>
    <property type="match status" value="1"/>
</dbReference>
<protein>
    <submittedName>
        <fullName evidence="6">LysR family transcriptional regulator</fullName>
    </submittedName>
</protein>
<dbReference type="Proteomes" id="UP001272242">
    <property type="component" value="Unassembled WGS sequence"/>
</dbReference>
<evidence type="ECO:0000313" key="6">
    <source>
        <dbReference type="EMBL" id="MDY3562974.1"/>
    </source>
</evidence>
<dbReference type="Gene3D" id="3.40.190.10">
    <property type="entry name" value="Periplasmic binding protein-like II"/>
    <property type="match status" value="2"/>
</dbReference>
<organism evidence="6 7">
    <name type="scientific">Gemmata algarum</name>
    <dbReference type="NCBI Taxonomy" id="2975278"/>
    <lineage>
        <taxon>Bacteria</taxon>
        <taxon>Pseudomonadati</taxon>
        <taxon>Planctomycetota</taxon>
        <taxon>Planctomycetia</taxon>
        <taxon>Gemmatales</taxon>
        <taxon>Gemmataceae</taxon>
        <taxon>Gemmata</taxon>
    </lineage>
</organism>
<keyword evidence="4" id="KW-0804">Transcription</keyword>
<reference evidence="7" key="1">
    <citation type="journal article" date="2023" name="Mar. Drugs">
        <title>Gemmata algarum, a Novel Planctomycete Isolated from an Algal Mat, Displays Antimicrobial Activity.</title>
        <authorList>
            <person name="Kumar G."/>
            <person name="Kallscheuer N."/>
            <person name="Kashif M."/>
            <person name="Ahamad S."/>
            <person name="Jagadeeshwari U."/>
            <person name="Pannikurungottu S."/>
            <person name="Haufschild T."/>
            <person name="Kabuu M."/>
            <person name="Sasikala C."/>
            <person name="Jogler C."/>
            <person name="Ramana C."/>
        </authorList>
    </citation>
    <scope>NUCLEOTIDE SEQUENCE [LARGE SCALE GENOMIC DNA]</scope>
    <source>
        <strain evidence="7">JC673</strain>
    </source>
</reference>
<name>A0ABU5F651_9BACT</name>
<comment type="similarity">
    <text evidence="1">Belongs to the LysR transcriptional regulatory family.</text>
</comment>
<dbReference type="InterPro" id="IPR005119">
    <property type="entry name" value="LysR_subst-bd"/>
</dbReference>
<dbReference type="PANTHER" id="PTHR30346:SF0">
    <property type="entry name" value="HCA OPERON TRANSCRIPTIONAL ACTIVATOR HCAR"/>
    <property type="match status" value="1"/>
</dbReference>
<dbReference type="InterPro" id="IPR036390">
    <property type="entry name" value="WH_DNA-bd_sf"/>
</dbReference>
<evidence type="ECO:0000256" key="1">
    <source>
        <dbReference type="ARBA" id="ARBA00009437"/>
    </source>
</evidence>
<dbReference type="Pfam" id="PF03466">
    <property type="entry name" value="LysR_substrate"/>
    <property type="match status" value="1"/>
</dbReference>
<keyword evidence="7" id="KW-1185">Reference proteome</keyword>
<dbReference type="Gene3D" id="1.10.10.10">
    <property type="entry name" value="Winged helix-like DNA-binding domain superfamily/Winged helix DNA-binding domain"/>
    <property type="match status" value="1"/>
</dbReference>
<dbReference type="PRINTS" id="PR00039">
    <property type="entry name" value="HTHLYSR"/>
</dbReference>
<evidence type="ECO:0000313" key="7">
    <source>
        <dbReference type="Proteomes" id="UP001272242"/>
    </source>
</evidence>
<keyword evidence="3" id="KW-0238">DNA-binding</keyword>
<dbReference type="PROSITE" id="PS50931">
    <property type="entry name" value="HTH_LYSR"/>
    <property type="match status" value="1"/>
</dbReference>
<keyword evidence="2" id="KW-0805">Transcription regulation</keyword>